<dbReference type="Gene3D" id="3.40.50.1820">
    <property type="entry name" value="alpha/beta hydrolase"/>
    <property type="match status" value="1"/>
</dbReference>
<dbReference type="PANTHER" id="PTHR11005">
    <property type="entry name" value="LYSOSOMAL ACID LIPASE-RELATED"/>
    <property type="match status" value="1"/>
</dbReference>
<dbReference type="EMBL" id="MLFT02000002">
    <property type="protein sequence ID" value="PHT57182.1"/>
    <property type="molecule type" value="Genomic_DNA"/>
</dbReference>
<comment type="caution">
    <text evidence="1">The sequence shown here is derived from an EMBL/GenBank/DDBJ whole genome shotgun (WGS) entry which is preliminary data.</text>
</comment>
<reference evidence="2" key="2">
    <citation type="journal article" date="2017" name="J. Anim. Genet.">
        <title>Multiple reference genome sequences of hot pepper reveal the massive evolution of plant disease resistance genes by retroduplication.</title>
        <authorList>
            <person name="Kim S."/>
            <person name="Park J."/>
            <person name="Yeom S.-I."/>
            <person name="Kim Y.-M."/>
            <person name="Seo E."/>
            <person name="Kim K.-T."/>
            <person name="Kim M.-S."/>
            <person name="Lee J.M."/>
            <person name="Cheong K."/>
            <person name="Shin H.-S."/>
            <person name="Kim S.-B."/>
            <person name="Han K."/>
            <person name="Lee J."/>
            <person name="Park M."/>
            <person name="Lee H.-A."/>
            <person name="Lee H.-Y."/>
            <person name="Lee Y."/>
            <person name="Oh S."/>
            <person name="Lee J.H."/>
            <person name="Choi E."/>
            <person name="Choi E."/>
            <person name="Lee S.E."/>
            <person name="Jeon J."/>
            <person name="Kim H."/>
            <person name="Choi G."/>
            <person name="Song H."/>
            <person name="Lee J."/>
            <person name="Lee S.-C."/>
            <person name="Kwon J.-K."/>
            <person name="Lee H.-Y."/>
            <person name="Koo N."/>
            <person name="Hong Y."/>
            <person name="Kim R.W."/>
            <person name="Kang W.-H."/>
            <person name="Huh J.H."/>
            <person name="Kang B.-C."/>
            <person name="Yang T.-J."/>
            <person name="Lee Y.-H."/>
            <person name="Bennetzen J.L."/>
            <person name="Choi D."/>
        </authorList>
    </citation>
    <scope>NUCLEOTIDE SEQUENCE [LARGE SCALE GENOMIC DNA]</scope>
    <source>
        <strain evidence="2">cv. PBC81</strain>
    </source>
</reference>
<evidence type="ECO:0000313" key="1">
    <source>
        <dbReference type="EMBL" id="PHT57182.1"/>
    </source>
</evidence>
<dbReference type="STRING" id="33114.A0A2G2XI62"/>
<dbReference type="InterPro" id="IPR029058">
    <property type="entry name" value="AB_hydrolase_fold"/>
</dbReference>
<reference evidence="1 2" key="1">
    <citation type="journal article" date="2017" name="Genome Biol.">
        <title>New reference genome sequences of hot pepper reveal the massive evolution of plant disease-resistance genes by retroduplication.</title>
        <authorList>
            <person name="Kim S."/>
            <person name="Park J."/>
            <person name="Yeom S.I."/>
            <person name="Kim Y.M."/>
            <person name="Seo E."/>
            <person name="Kim K.T."/>
            <person name="Kim M.S."/>
            <person name="Lee J.M."/>
            <person name="Cheong K."/>
            <person name="Shin H.S."/>
            <person name="Kim S.B."/>
            <person name="Han K."/>
            <person name="Lee J."/>
            <person name="Park M."/>
            <person name="Lee H.A."/>
            <person name="Lee H.Y."/>
            <person name="Lee Y."/>
            <person name="Oh S."/>
            <person name="Lee J.H."/>
            <person name="Choi E."/>
            <person name="Choi E."/>
            <person name="Lee S.E."/>
            <person name="Jeon J."/>
            <person name="Kim H."/>
            <person name="Choi G."/>
            <person name="Song H."/>
            <person name="Lee J."/>
            <person name="Lee S.C."/>
            <person name="Kwon J.K."/>
            <person name="Lee H.Y."/>
            <person name="Koo N."/>
            <person name="Hong Y."/>
            <person name="Kim R.W."/>
            <person name="Kang W.H."/>
            <person name="Huh J.H."/>
            <person name="Kang B.C."/>
            <person name="Yang T.J."/>
            <person name="Lee Y.H."/>
            <person name="Bennetzen J.L."/>
            <person name="Choi D."/>
        </authorList>
    </citation>
    <scope>NUCLEOTIDE SEQUENCE [LARGE SCALE GENOMIC DNA]</scope>
    <source>
        <strain evidence="2">cv. PBC81</strain>
    </source>
</reference>
<accession>A0A2G2XI62</accession>
<evidence type="ECO:0000313" key="2">
    <source>
        <dbReference type="Proteomes" id="UP000224567"/>
    </source>
</evidence>
<proteinExistence type="predicted"/>
<dbReference type="Proteomes" id="UP000224567">
    <property type="component" value="Unassembled WGS sequence"/>
</dbReference>
<dbReference type="SUPFAM" id="SSF53474">
    <property type="entry name" value="alpha/beta-Hydrolases"/>
    <property type="match status" value="1"/>
</dbReference>
<organism evidence="1 2">
    <name type="scientific">Capsicum baccatum</name>
    <name type="common">Peruvian pepper</name>
    <dbReference type="NCBI Taxonomy" id="33114"/>
    <lineage>
        <taxon>Eukaryota</taxon>
        <taxon>Viridiplantae</taxon>
        <taxon>Streptophyta</taxon>
        <taxon>Embryophyta</taxon>
        <taxon>Tracheophyta</taxon>
        <taxon>Spermatophyta</taxon>
        <taxon>Magnoliopsida</taxon>
        <taxon>eudicotyledons</taxon>
        <taxon>Gunneridae</taxon>
        <taxon>Pentapetalae</taxon>
        <taxon>asterids</taxon>
        <taxon>lamiids</taxon>
        <taxon>Solanales</taxon>
        <taxon>Solanaceae</taxon>
        <taxon>Solanoideae</taxon>
        <taxon>Capsiceae</taxon>
        <taxon>Capsicum</taxon>
    </lineage>
</organism>
<keyword evidence="2" id="KW-1185">Reference proteome</keyword>
<protein>
    <submittedName>
        <fullName evidence="1">Triacylglycerol lipase 2</fullName>
    </submittedName>
</protein>
<dbReference type="AlphaFoldDB" id="A0A2G2XI62"/>
<dbReference type="OrthoDB" id="9974421at2759"/>
<gene>
    <name evidence="1" type="ORF">CQW23_05668</name>
</gene>
<sequence>MTTALGVITARSFIGEISTMFGLAEFNPSSEPVSNFVKALCAQPGINCFDFLTAVTGKNCCLNASTIDFFLKNEPQPTSTKNFVHLGQTVRDGMIRKFDYGTNKNLAHYGEAKPPEYNLGNIPRELPLFISYGGQDALSDSKDVETLLDHLKFHDVGKLHVQYVKEFAHADFIIGTTAKDIVFNKIVTFFKNQQ</sequence>
<name>A0A2G2XI62_CAPBA</name>